<keyword evidence="3" id="KW-1185">Reference proteome</keyword>
<dbReference type="Proteomes" id="UP001596388">
    <property type="component" value="Unassembled WGS sequence"/>
</dbReference>
<feature type="transmembrane region" description="Helical" evidence="1">
    <location>
        <begin position="32"/>
        <end position="53"/>
    </location>
</feature>
<accession>A0ABD5WW40</accession>
<evidence type="ECO:0000313" key="3">
    <source>
        <dbReference type="Proteomes" id="UP001596388"/>
    </source>
</evidence>
<dbReference type="EMBL" id="JBHTAG010000003">
    <property type="protein sequence ID" value="MFC7097764.1"/>
    <property type="molecule type" value="Genomic_DNA"/>
</dbReference>
<keyword evidence="1" id="KW-0812">Transmembrane</keyword>
<sequence>MVSRENSVILVCIVVAVVLLFAITEFATPPVWVGGAVLIGVGVLLPLAINGYLDRSGK</sequence>
<organism evidence="2 3">
    <name type="scientific">Halobaculum marinum</name>
    <dbReference type="NCBI Taxonomy" id="3031996"/>
    <lineage>
        <taxon>Archaea</taxon>
        <taxon>Methanobacteriati</taxon>
        <taxon>Methanobacteriota</taxon>
        <taxon>Stenosarchaea group</taxon>
        <taxon>Halobacteria</taxon>
        <taxon>Halobacteriales</taxon>
        <taxon>Haloferacaceae</taxon>
        <taxon>Halobaculum</taxon>
    </lineage>
</organism>
<protein>
    <submittedName>
        <fullName evidence="2">Uncharacterized protein</fullName>
    </submittedName>
</protein>
<dbReference type="GeneID" id="79271326"/>
<name>A0ABD5WW40_9EURY</name>
<reference evidence="2 3" key="1">
    <citation type="journal article" date="2019" name="Int. J. Syst. Evol. Microbiol.">
        <title>The Global Catalogue of Microorganisms (GCM) 10K type strain sequencing project: providing services to taxonomists for standard genome sequencing and annotation.</title>
        <authorList>
            <consortium name="The Broad Institute Genomics Platform"/>
            <consortium name="The Broad Institute Genome Sequencing Center for Infectious Disease"/>
            <person name="Wu L."/>
            <person name="Ma J."/>
        </authorList>
    </citation>
    <scope>NUCLEOTIDE SEQUENCE [LARGE SCALE GENOMIC DNA]</scope>
    <source>
        <strain evidence="2 3">DT55</strain>
    </source>
</reference>
<dbReference type="Pfam" id="PF25949">
    <property type="entry name" value="DUF7987"/>
    <property type="match status" value="1"/>
</dbReference>
<dbReference type="AlphaFoldDB" id="A0ABD5WW40"/>
<keyword evidence="1" id="KW-1133">Transmembrane helix</keyword>
<proteinExistence type="predicted"/>
<keyword evidence="1" id="KW-0472">Membrane</keyword>
<dbReference type="InterPro" id="IPR058293">
    <property type="entry name" value="DUF7987"/>
</dbReference>
<feature type="transmembrane region" description="Helical" evidence="1">
    <location>
        <begin position="7"/>
        <end position="26"/>
    </location>
</feature>
<dbReference type="RefSeq" id="WP_276237740.1">
    <property type="nucleotide sequence ID" value="NZ_CP119989.1"/>
</dbReference>
<comment type="caution">
    <text evidence="2">The sequence shown here is derived from an EMBL/GenBank/DDBJ whole genome shotgun (WGS) entry which is preliminary data.</text>
</comment>
<gene>
    <name evidence="2" type="ORF">ACFQKD_10645</name>
</gene>
<evidence type="ECO:0000256" key="1">
    <source>
        <dbReference type="SAM" id="Phobius"/>
    </source>
</evidence>
<evidence type="ECO:0000313" key="2">
    <source>
        <dbReference type="EMBL" id="MFC7097764.1"/>
    </source>
</evidence>